<feature type="transmembrane region" description="Helical" evidence="1">
    <location>
        <begin position="66"/>
        <end position="85"/>
    </location>
</feature>
<dbReference type="AlphaFoldDB" id="A0A5D4K707"/>
<feature type="transmembrane region" description="Helical" evidence="1">
    <location>
        <begin position="41"/>
        <end position="60"/>
    </location>
</feature>
<comment type="caution">
    <text evidence="2">The sequence shown here is derived from an EMBL/GenBank/DDBJ whole genome shotgun (WGS) entry which is preliminary data.</text>
</comment>
<gene>
    <name evidence="2" type="ORF">FZC79_19785</name>
</gene>
<organism evidence="2 3">
    <name type="scientific">Rossellomorea vietnamensis</name>
    <dbReference type="NCBI Taxonomy" id="218284"/>
    <lineage>
        <taxon>Bacteria</taxon>
        <taxon>Bacillati</taxon>
        <taxon>Bacillota</taxon>
        <taxon>Bacilli</taxon>
        <taxon>Bacillales</taxon>
        <taxon>Bacillaceae</taxon>
        <taxon>Rossellomorea</taxon>
    </lineage>
</organism>
<evidence type="ECO:0000256" key="1">
    <source>
        <dbReference type="SAM" id="Phobius"/>
    </source>
</evidence>
<keyword evidence="1" id="KW-0812">Transmembrane</keyword>
<name>A0A5D4K707_9BACI</name>
<accession>A0A5D4K707</accession>
<proteinExistence type="predicted"/>
<keyword evidence="1" id="KW-0472">Membrane</keyword>
<reference evidence="2 3" key="1">
    <citation type="submission" date="2019-08" db="EMBL/GenBank/DDBJ databases">
        <title>Bacillus genomes from the desert of Cuatro Cienegas, Coahuila.</title>
        <authorList>
            <person name="Olmedo-Alvarez G."/>
        </authorList>
    </citation>
    <scope>NUCLEOTIDE SEQUENCE [LARGE SCALE GENOMIC DNA]</scope>
    <source>
        <strain evidence="2 3">CH40_1T</strain>
    </source>
</reference>
<evidence type="ECO:0000313" key="3">
    <source>
        <dbReference type="Proteomes" id="UP000323317"/>
    </source>
</evidence>
<dbReference type="Proteomes" id="UP000323317">
    <property type="component" value="Unassembled WGS sequence"/>
</dbReference>
<keyword evidence="1" id="KW-1133">Transmembrane helix</keyword>
<sequence length="95" mass="11624">MVSLIVSLLFPLIYRNKEKKDKGFIFAYYGLSYRRKMIRTVWNIPLIIILLIGISVWGKLNFYQTFLISVFFFVTLIVQFLYNYYKWKKHEKQVR</sequence>
<dbReference type="EMBL" id="VTEH01000021">
    <property type="protein sequence ID" value="TYR73197.1"/>
    <property type="molecule type" value="Genomic_DNA"/>
</dbReference>
<evidence type="ECO:0000313" key="2">
    <source>
        <dbReference type="EMBL" id="TYR73197.1"/>
    </source>
</evidence>
<protein>
    <submittedName>
        <fullName evidence="2">Uncharacterized protein</fullName>
    </submittedName>
</protein>